<dbReference type="GO" id="GO:0008360">
    <property type="term" value="P:regulation of cell shape"/>
    <property type="evidence" value="ECO:0007669"/>
    <property type="project" value="UniProtKB-KW"/>
</dbReference>
<dbReference type="Gene3D" id="3.90.78.10">
    <property type="entry name" value="UDP-N-acetylenolpyruvoylglucosamine reductase, C-terminal domain"/>
    <property type="match status" value="1"/>
</dbReference>
<dbReference type="Gene3D" id="3.30.43.10">
    <property type="entry name" value="Uridine Diphospho-n-acetylenolpyruvylglucosamine Reductase, domain 2"/>
    <property type="match status" value="1"/>
</dbReference>
<keyword evidence="12 17" id="KW-0573">Peptidoglycan synthesis</keyword>
<dbReference type="EMBL" id="ACFG01000004">
    <property type="protein sequence ID" value="EEH64643.1"/>
    <property type="molecule type" value="Genomic_DNA"/>
</dbReference>
<feature type="active site" evidence="17">
    <location>
        <position position="144"/>
    </location>
</feature>
<evidence type="ECO:0000256" key="9">
    <source>
        <dbReference type="ARBA" id="ARBA00022827"/>
    </source>
</evidence>
<dbReference type="Pfam" id="PF02873">
    <property type="entry name" value="MurB_C"/>
    <property type="match status" value="1"/>
</dbReference>
<reference evidence="19 20" key="1">
    <citation type="submission" date="2009-01" db="EMBL/GenBank/DDBJ databases">
        <authorList>
            <person name="Qin X."/>
            <person name="Bachman B."/>
            <person name="Battles P."/>
            <person name="Bell A."/>
            <person name="Bess C."/>
            <person name="Bickham C."/>
            <person name="Chaboub L."/>
            <person name="Chen D."/>
            <person name="Coyle M."/>
            <person name="Deiros D.R."/>
            <person name="Dinh H."/>
            <person name="Forbes L."/>
            <person name="Fowler G."/>
            <person name="Francisco L."/>
            <person name="Fu Q."/>
            <person name="Gubbala S."/>
            <person name="Hale W."/>
            <person name="Han Y."/>
            <person name="Hemphill L."/>
            <person name="Highlander S.K."/>
            <person name="Hirani K."/>
            <person name="Hogues M."/>
            <person name="Jackson L."/>
            <person name="Jakkamsetti A."/>
            <person name="Javaid M."/>
            <person name="Jiang H."/>
            <person name="Korchina V."/>
            <person name="Kovar C."/>
            <person name="Lara F."/>
            <person name="Lee S."/>
            <person name="Mata R."/>
            <person name="Mathew T."/>
            <person name="Moen C."/>
            <person name="Morales K."/>
            <person name="Munidasa M."/>
            <person name="Nazareth L."/>
            <person name="Ngo R."/>
            <person name="Nguyen L."/>
            <person name="Okwuonu G."/>
            <person name="Ongeri F."/>
            <person name="Patil S."/>
            <person name="Petrosino J."/>
            <person name="Pham C."/>
            <person name="Pham P."/>
            <person name="Pu L.-L."/>
            <person name="Puazo M."/>
            <person name="Raj R."/>
            <person name="Reid J."/>
            <person name="Rouhana J."/>
            <person name="Saada N."/>
            <person name="Shang Y."/>
            <person name="Simmons D."/>
            <person name="Thornton R."/>
            <person name="Warren J."/>
            <person name="Weissenberger G."/>
            <person name="Zhang J."/>
            <person name="Zhang L."/>
            <person name="Zhou C."/>
            <person name="Zhu D."/>
            <person name="Muzny D."/>
            <person name="Worley K."/>
            <person name="Gibbs R."/>
        </authorList>
    </citation>
    <scope>NUCLEOTIDE SEQUENCE [LARGE SCALE GENOMIC DNA]</scope>
    <source>
        <strain evidence="19 20">DSM 15436</strain>
    </source>
</reference>
<dbReference type="Proteomes" id="UP000010301">
    <property type="component" value="Unassembled WGS sequence"/>
</dbReference>
<dbReference type="SUPFAM" id="SSF56176">
    <property type="entry name" value="FAD-binding/transporter-associated domain-like"/>
    <property type="match status" value="1"/>
</dbReference>
<evidence type="ECO:0000256" key="7">
    <source>
        <dbReference type="ARBA" id="ARBA00022618"/>
    </source>
</evidence>
<evidence type="ECO:0000256" key="11">
    <source>
        <dbReference type="ARBA" id="ARBA00022960"/>
    </source>
</evidence>
<comment type="similarity">
    <text evidence="5 17">Belongs to the MurB family.</text>
</comment>
<dbReference type="eggNOG" id="COG0812">
    <property type="taxonomic scope" value="Bacteria"/>
</dbReference>
<accession>C0VYZ0</accession>
<keyword evidence="14 17" id="KW-0131">Cell cycle</keyword>
<evidence type="ECO:0000256" key="10">
    <source>
        <dbReference type="ARBA" id="ARBA00022857"/>
    </source>
</evidence>
<evidence type="ECO:0000256" key="15">
    <source>
        <dbReference type="ARBA" id="ARBA00023316"/>
    </source>
</evidence>
<evidence type="ECO:0000256" key="6">
    <source>
        <dbReference type="ARBA" id="ARBA00022490"/>
    </source>
</evidence>
<dbReference type="InterPro" id="IPR036635">
    <property type="entry name" value="MurB_C_sf"/>
</dbReference>
<dbReference type="PROSITE" id="PS51387">
    <property type="entry name" value="FAD_PCMH"/>
    <property type="match status" value="1"/>
</dbReference>
<feature type="domain" description="FAD-binding PCMH-type" evidence="18">
    <location>
        <begin position="1"/>
        <end position="181"/>
    </location>
</feature>
<evidence type="ECO:0000313" key="20">
    <source>
        <dbReference type="Proteomes" id="UP000010301"/>
    </source>
</evidence>
<dbReference type="InterPro" id="IPR016167">
    <property type="entry name" value="FAD-bd_PCMH_sub1"/>
</dbReference>
<feature type="active site" evidence="17">
    <location>
        <position position="332"/>
    </location>
</feature>
<comment type="cofactor">
    <cofactor evidence="1 17">
        <name>FAD</name>
        <dbReference type="ChEBI" id="CHEBI:57692"/>
    </cofactor>
</comment>
<comment type="caution">
    <text evidence="19">The sequence shown here is derived from an EMBL/GenBank/DDBJ whole genome shotgun (WGS) entry which is preliminary data.</text>
</comment>
<evidence type="ECO:0000256" key="16">
    <source>
        <dbReference type="ARBA" id="ARBA00048914"/>
    </source>
</evidence>
<comment type="function">
    <text evidence="2 17">Cell wall formation.</text>
</comment>
<keyword evidence="6 17" id="KW-0963">Cytoplasm</keyword>
<dbReference type="PANTHER" id="PTHR21071">
    <property type="entry name" value="UDP-N-ACETYLENOLPYRUVOYLGLUCOSAMINE REDUCTASE"/>
    <property type="match status" value="1"/>
</dbReference>
<dbReference type="Gene3D" id="3.30.465.10">
    <property type="match status" value="1"/>
</dbReference>
<protein>
    <recommendedName>
        <fullName evidence="17">UDP-N-acetylenolpyruvoylglucosamine reductase</fullName>
        <ecNumber evidence="17">1.3.1.98</ecNumber>
    </recommendedName>
    <alternativeName>
        <fullName evidence="17">UDP-N-acetylmuramate dehydrogenase</fullName>
    </alternativeName>
</protein>
<dbReference type="InterPro" id="IPR006094">
    <property type="entry name" value="Oxid_FAD_bind_N"/>
</dbReference>
<comment type="subcellular location">
    <subcellularLocation>
        <location evidence="3 17">Cytoplasm</location>
    </subcellularLocation>
</comment>
<organism evidence="19 20">
    <name type="scientific">Gleimia coleocanis DSM 15436</name>
    <dbReference type="NCBI Taxonomy" id="525245"/>
    <lineage>
        <taxon>Bacteria</taxon>
        <taxon>Bacillati</taxon>
        <taxon>Actinomycetota</taxon>
        <taxon>Actinomycetes</taxon>
        <taxon>Actinomycetales</taxon>
        <taxon>Actinomycetaceae</taxon>
        <taxon>Gleimia</taxon>
    </lineage>
</organism>
<sequence length="337" mass="35516">MVLAESEAEIIDTVKQADAVGEPVLMIGGGSNLVVSDTGFDGVVVRDLRSELKLTHDSACGGVSFVATAGMSWDDLVSAAVENEWGGGFESLSGIPGTVGAAPMQNIGAYGQEVASMIASIRVYDRLEQRTKTIFASDMQAGYRTSIFKRSAHDPALSQGRSWGASGRWIILSVEFATRAASLAAPIAYQELADKLGVKLGERPHIRDVRAAVLELRQGKSMVLDDANRNTYSAGSFFTNPLLSAEAADLLPEGAPKFVSGEQIKTSAAWLISHAGFPKGFKVREDANVSLSTAHVLALTNRGGATSAEVFELAAAVQAGVKDRFGVDLVPEPVFVG</sequence>
<dbReference type="GO" id="GO:0008762">
    <property type="term" value="F:UDP-N-acetylmuramate dehydrogenase activity"/>
    <property type="evidence" value="ECO:0007669"/>
    <property type="project" value="UniProtKB-UniRule"/>
</dbReference>
<dbReference type="InterPro" id="IPR036318">
    <property type="entry name" value="FAD-bd_PCMH-like_sf"/>
</dbReference>
<dbReference type="InterPro" id="IPR016169">
    <property type="entry name" value="FAD-bd_PCMH_sub2"/>
</dbReference>
<keyword evidence="7 17" id="KW-0132">Cell division</keyword>
<evidence type="ECO:0000256" key="12">
    <source>
        <dbReference type="ARBA" id="ARBA00022984"/>
    </source>
</evidence>
<dbReference type="PANTHER" id="PTHR21071:SF4">
    <property type="entry name" value="UDP-N-ACETYLENOLPYRUVOYLGLUCOSAMINE REDUCTASE"/>
    <property type="match status" value="1"/>
</dbReference>
<dbReference type="STRING" id="525245.HMPREF0044_0380"/>
<dbReference type="NCBIfam" id="NF010478">
    <property type="entry name" value="PRK13903.1"/>
    <property type="match status" value="1"/>
</dbReference>
<keyword evidence="9 17" id="KW-0274">FAD</keyword>
<keyword evidence="10 17" id="KW-0521">NADP</keyword>
<evidence type="ECO:0000256" key="3">
    <source>
        <dbReference type="ARBA" id="ARBA00004496"/>
    </source>
</evidence>
<evidence type="ECO:0000256" key="5">
    <source>
        <dbReference type="ARBA" id="ARBA00010485"/>
    </source>
</evidence>
<dbReference type="HAMAP" id="MF_00037">
    <property type="entry name" value="MurB"/>
    <property type="match status" value="1"/>
</dbReference>
<evidence type="ECO:0000256" key="14">
    <source>
        <dbReference type="ARBA" id="ARBA00023306"/>
    </source>
</evidence>
<evidence type="ECO:0000256" key="17">
    <source>
        <dbReference type="HAMAP-Rule" id="MF_00037"/>
    </source>
</evidence>
<keyword evidence="20" id="KW-1185">Reference proteome</keyword>
<evidence type="ECO:0000256" key="2">
    <source>
        <dbReference type="ARBA" id="ARBA00003921"/>
    </source>
</evidence>
<keyword evidence="11 17" id="KW-0133">Cell shape</keyword>
<evidence type="ECO:0000256" key="13">
    <source>
        <dbReference type="ARBA" id="ARBA00023002"/>
    </source>
</evidence>
<comment type="pathway">
    <text evidence="4 17">Cell wall biogenesis; peptidoglycan biosynthesis.</text>
</comment>
<dbReference type="InterPro" id="IPR003170">
    <property type="entry name" value="MurB"/>
</dbReference>
<dbReference type="HOGENOM" id="CLU_035304_0_1_11"/>
<dbReference type="GO" id="GO:0071949">
    <property type="term" value="F:FAD binding"/>
    <property type="evidence" value="ECO:0007669"/>
    <property type="project" value="InterPro"/>
</dbReference>
<dbReference type="GO" id="GO:0009252">
    <property type="term" value="P:peptidoglycan biosynthetic process"/>
    <property type="evidence" value="ECO:0007669"/>
    <property type="project" value="UniProtKB-UniRule"/>
</dbReference>
<gene>
    <name evidence="17" type="primary">murB</name>
    <name evidence="19" type="ORF">HMPREF0044_0380</name>
</gene>
<dbReference type="SUPFAM" id="SSF56194">
    <property type="entry name" value="Uridine diphospho-N-Acetylenolpyruvylglucosamine reductase, MurB, C-terminal domain"/>
    <property type="match status" value="1"/>
</dbReference>
<dbReference type="Pfam" id="PF01565">
    <property type="entry name" value="FAD_binding_4"/>
    <property type="match status" value="1"/>
</dbReference>
<evidence type="ECO:0000256" key="8">
    <source>
        <dbReference type="ARBA" id="ARBA00022630"/>
    </source>
</evidence>
<proteinExistence type="inferred from homology"/>
<keyword evidence="8 17" id="KW-0285">Flavoprotein</keyword>
<evidence type="ECO:0000259" key="18">
    <source>
        <dbReference type="PROSITE" id="PS51387"/>
    </source>
</evidence>
<dbReference type="InterPro" id="IPR016166">
    <property type="entry name" value="FAD-bd_PCMH"/>
</dbReference>
<dbReference type="EC" id="1.3.1.98" evidence="17"/>
<dbReference type="GO" id="GO:0005829">
    <property type="term" value="C:cytosol"/>
    <property type="evidence" value="ECO:0007669"/>
    <property type="project" value="TreeGrafter"/>
</dbReference>
<keyword evidence="13 17" id="KW-0560">Oxidoreductase</keyword>
<feature type="active site" description="Proton donor" evidence="17">
    <location>
        <position position="236"/>
    </location>
</feature>
<dbReference type="GO" id="GO:0051301">
    <property type="term" value="P:cell division"/>
    <property type="evidence" value="ECO:0007669"/>
    <property type="project" value="UniProtKB-KW"/>
</dbReference>
<dbReference type="InterPro" id="IPR011601">
    <property type="entry name" value="MurB_C"/>
</dbReference>
<dbReference type="UniPathway" id="UPA00219"/>
<dbReference type="GO" id="GO:0071555">
    <property type="term" value="P:cell wall organization"/>
    <property type="evidence" value="ECO:0007669"/>
    <property type="project" value="UniProtKB-KW"/>
</dbReference>
<evidence type="ECO:0000256" key="4">
    <source>
        <dbReference type="ARBA" id="ARBA00004752"/>
    </source>
</evidence>
<name>C0VYZ0_9ACTO</name>
<keyword evidence="15 17" id="KW-0961">Cell wall biogenesis/degradation</keyword>
<evidence type="ECO:0000313" key="19">
    <source>
        <dbReference type="EMBL" id="EEH64643.1"/>
    </source>
</evidence>
<dbReference type="AlphaFoldDB" id="C0VYZ0"/>
<evidence type="ECO:0000256" key="1">
    <source>
        <dbReference type="ARBA" id="ARBA00001974"/>
    </source>
</evidence>
<comment type="catalytic activity">
    <reaction evidence="16 17">
        <text>UDP-N-acetyl-alpha-D-muramate + NADP(+) = UDP-N-acetyl-3-O-(1-carboxyvinyl)-alpha-D-glucosamine + NADPH + H(+)</text>
        <dbReference type="Rhea" id="RHEA:12248"/>
        <dbReference type="ChEBI" id="CHEBI:15378"/>
        <dbReference type="ChEBI" id="CHEBI:57783"/>
        <dbReference type="ChEBI" id="CHEBI:58349"/>
        <dbReference type="ChEBI" id="CHEBI:68483"/>
        <dbReference type="ChEBI" id="CHEBI:70757"/>
        <dbReference type="EC" id="1.3.1.98"/>
    </reaction>
</comment>